<evidence type="ECO:0000256" key="2">
    <source>
        <dbReference type="SAM" id="SignalP"/>
    </source>
</evidence>
<comment type="caution">
    <text evidence="5">The sequence shown here is derived from an EMBL/GenBank/DDBJ whole genome shotgun (WGS) entry which is preliminary data.</text>
</comment>
<feature type="domain" description="Solute-binding protein family 3/N-terminal" evidence="3">
    <location>
        <begin position="61"/>
        <end position="286"/>
    </location>
</feature>
<dbReference type="Proteomes" id="UP000261905">
    <property type="component" value="Unassembled WGS sequence"/>
</dbReference>
<protein>
    <submittedName>
        <fullName evidence="5">Amino acid ABC transporter substrate-binding protein</fullName>
    </submittedName>
</protein>
<evidence type="ECO:0000256" key="1">
    <source>
        <dbReference type="ARBA" id="ARBA00022729"/>
    </source>
</evidence>
<dbReference type="AlphaFoldDB" id="A0A371PGL3"/>
<keyword evidence="6" id="KW-1185">Reference proteome</keyword>
<feature type="signal peptide" evidence="2">
    <location>
        <begin position="1"/>
        <end position="31"/>
    </location>
</feature>
<dbReference type="GO" id="GO:0016020">
    <property type="term" value="C:membrane"/>
    <property type="evidence" value="ECO:0007669"/>
    <property type="project" value="InterPro"/>
</dbReference>
<dbReference type="PROSITE" id="PS51257">
    <property type="entry name" value="PROKAR_LIPOPROTEIN"/>
    <property type="match status" value="1"/>
</dbReference>
<name>A0A371PGL3_9BACL</name>
<dbReference type="InterPro" id="IPR001320">
    <property type="entry name" value="Iontro_rcpt_C"/>
</dbReference>
<keyword evidence="1 2" id="KW-0732">Signal</keyword>
<dbReference type="SUPFAM" id="SSF53850">
    <property type="entry name" value="Periplasmic binding protein-like II"/>
    <property type="match status" value="1"/>
</dbReference>
<dbReference type="PANTHER" id="PTHR35936">
    <property type="entry name" value="MEMBRANE-BOUND LYTIC MUREIN TRANSGLYCOSYLASE F"/>
    <property type="match status" value="1"/>
</dbReference>
<feature type="chain" id="PRO_5038376518" evidence="2">
    <location>
        <begin position="32"/>
        <end position="292"/>
    </location>
</feature>
<sequence>MRECSIMYRKTRGTQKAVALAMLAFVLLLTACGEKKPVEGESAKVPSKATTKAAEEAPAKKLVIGSTGGFYPYVFQNSDTNKLEGFEVDLWTEIAKLTGYEVEWTTSEFSGLFGLLDTGKIDTIANSIAVTEERKKKYLFSEPYVYSGAQLVVKEGNDSIQSLEDLKGKKIGIQLGTNFANLVKDFDKNGEIEIVNYESAEAGFQDVSIGRIDATFATKASALGTIQKTKLPLQLGGKQLTTIPAANPFLNKEENKELINAVNDALKQLRENGKLAEISTKWFTQDLTNPDN</sequence>
<accession>A0A371PGL3</accession>
<dbReference type="Gene3D" id="3.40.190.10">
    <property type="entry name" value="Periplasmic binding protein-like II"/>
    <property type="match status" value="2"/>
</dbReference>
<evidence type="ECO:0000259" key="4">
    <source>
        <dbReference type="SMART" id="SM00079"/>
    </source>
</evidence>
<dbReference type="InterPro" id="IPR001638">
    <property type="entry name" value="Solute-binding_3/MltF_N"/>
</dbReference>
<reference evidence="5 6" key="1">
    <citation type="submission" date="2018-08" db="EMBL/GenBank/DDBJ databases">
        <title>Paenibacillus sp. M4BSY-1, whole genome shotgun sequence.</title>
        <authorList>
            <person name="Tuo L."/>
        </authorList>
    </citation>
    <scope>NUCLEOTIDE SEQUENCE [LARGE SCALE GENOMIC DNA]</scope>
    <source>
        <strain evidence="5 6">M4BSY-1</strain>
    </source>
</reference>
<gene>
    <name evidence="5" type="ORF">DX130_15730</name>
</gene>
<dbReference type="CDD" id="cd13709">
    <property type="entry name" value="PBP2_YxeM"/>
    <property type="match status" value="1"/>
</dbReference>
<evidence type="ECO:0000259" key="3">
    <source>
        <dbReference type="SMART" id="SM00062"/>
    </source>
</evidence>
<feature type="domain" description="Ionotropic glutamate receptor C-terminal" evidence="4">
    <location>
        <begin position="61"/>
        <end position="285"/>
    </location>
</feature>
<organism evidence="5 6">
    <name type="scientific">Paenibacillus paeoniae</name>
    <dbReference type="NCBI Taxonomy" id="2292705"/>
    <lineage>
        <taxon>Bacteria</taxon>
        <taxon>Bacillati</taxon>
        <taxon>Bacillota</taxon>
        <taxon>Bacilli</taxon>
        <taxon>Bacillales</taxon>
        <taxon>Paenibacillaceae</taxon>
        <taxon>Paenibacillus</taxon>
    </lineage>
</organism>
<dbReference type="GO" id="GO:0015276">
    <property type="term" value="F:ligand-gated monoatomic ion channel activity"/>
    <property type="evidence" value="ECO:0007669"/>
    <property type="project" value="InterPro"/>
</dbReference>
<evidence type="ECO:0000313" key="5">
    <source>
        <dbReference type="EMBL" id="REK75082.1"/>
    </source>
</evidence>
<proteinExistence type="predicted"/>
<dbReference type="Pfam" id="PF00497">
    <property type="entry name" value="SBP_bac_3"/>
    <property type="match status" value="1"/>
</dbReference>
<dbReference type="PANTHER" id="PTHR35936:SF19">
    <property type="entry name" value="AMINO-ACID-BINDING PROTEIN YXEM-RELATED"/>
    <property type="match status" value="1"/>
</dbReference>
<dbReference type="OrthoDB" id="8613538at2"/>
<dbReference type="SMART" id="SM00079">
    <property type="entry name" value="PBPe"/>
    <property type="match status" value="1"/>
</dbReference>
<evidence type="ECO:0000313" key="6">
    <source>
        <dbReference type="Proteomes" id="UP000261905"/>
    </source>
</evidence>
<dbReference type="SMART" id="SM00062">
    <property type="entry name" value="PBPb"/>
    <property type="match status" value="1"/>
</dbReference>
<dbReference type="EMBL" id="QUBQ01000002">
    <property type="protein sequence ID" value="REK75082.1"/>
    <property type="molecule type" value="Genomic_DNA"/>
</dbReference>